<dbReference type="InterPro" id="IPR003423">
    <property type="entry name" value="OMP_efflux"/>
</dbReference>
<reference evidence="3 4" key="1">
    <citation type="journal article" date="2016" name="PLoS ONE">
        <title>Complete Genome Sequence and Comparative Genomics of a Novel Myxobacterium Myxococcus hansupus.</title>
        <authorList>
            <person name="Sharma G."/>
            <person name="Narwani T."/>
            <person name="Subramanian S."/>
        </authorList>
    </citation>
    <scope>NUCLEOTIDE SEQUENCE [LARGE SCALE GENOMIC DNA]</scope>
    <source>
        <strain evidence="4">mixupus</strain>
    </source>
</reference>
<evidence type="ECO:0000313" key="3">
    <source>
        <dbReference type="EMBL" id="AKQ66370.1"/>
    </source>
</evidence>
<accession>A0A0H4WYD7</accession>
<dbReference type="Gene3D" id="1.20.1600.10">
    <property type="entry name" value="Outer membrane efflux proteins (OEP)"/>
    <property type="match status" value="1"/>
</dbReference>
<dbReference type="AlphaFoldDB" id="A0A0H4WYD7"/>
<keyword evidence="4" id="KW-1185">Reference proteome</keyword>
<dbReference type="EMBL" id="CP012109">
    <property type="protein sequence ID" value="AKQ66370.1"/>
    <property type="molecule type" value="Genomic_DNA"/>
</dbReference>
<dbReference type="PANTHER" id="PTHR30203:SF24">
    <property type="entry name" value="BLR4935 PROTEIN"/>
    <property type="match status" value="1"/>
</dbReference>
<dbReference type="Proteomes" id="UP000009026">
    <property type="component" value="Chromosome"/>
</dbReference>
<evidence type="ECO:0000256" key="1">
    <source>
        <dbReference type="ARBA" id="ARBA00007613"/>
    </source>
</evidence>
<feature type="region of interest" description="Disordered" evidence="2">
    <location>
        <begin position="1"/>
        <end position="22"/>
    </location>
</feature>
<dbReference type="STRING" id="1297742.A176_003282"/>
<comment type="similarity">
    <text evidence="1">Belongs to the outer membrane factor (OMF) (TC 1.B.17) family.</text>
</comment>
<dbReference type="GO" id="GO:0015562">
    <property type="term" value="F:efflux transmembrane transporter activity"/>
    <property type="evidence" value="ECO:0007669"/>
    <property type="project" value="InterPro"/>
</dbReference>
<dbReference type="InterPro" id="IPR010131">
    <property type="entry name" value="MdtP/NodT-like"/>
</dbReference>
<dbReference type="PANTHER" id="PTHR30203">
    <property type="entry name" value="OUTER MEMBRANE CATION EFFLUX PROTEIN"/>
    <property type="match status" value="1"/>
</dbReference>
<protein>
    <submittedName>
        <fullName evidence="3">Heavy metal RND efflux outer membrane protein, CzcC family</fullName>
    </submittedName>
</protein>
<proteinExistence type="inferred from homology"/>
<dbReference type="Pfam" id="PF02321">
    <property type="entry name" value="OEP"/>
    <property type="match status" value="2"/>
</dbReference>
<evidence type="ECO:0000313" key="4">
    <source>
        <dbReference type="Proteomes" id="UP000009026"/>
    </source>
</evidence>
<sequence>MSPDLARRSAMAPRAGPLRGTRNVSPTLRLINALLFLPTAALAARPLTMQQSVALALEQSPRLIEGRADAAAAQAQLEGASLLLQSNPQLQAAAGPRLREEGTTLELNLGVSQQLEVFGQRGARKDAARATASASQSRLEALKVDLAAEVRQSFGRALAAERALRLSEDGLALAEEGRKTAEERLKAGAASHIEVNIARVELGRAQREKVRATQQRLQSLAELKLLLNLDASEDVTPEGELSTVVLAPPAFTVLVEQATQQRQDLRAARADWEAARAEVRFASRDALPRPSVGVSYGREENDNIVQGTLSIDLPVFNRNPAGKGTSLARERQAQQRLAATERFVRTEVELALNRYRAAQATASVYGADVLSALQENLSLVTEAYRAGKVDYLQLLIIRREALDGRRGYIEALEELNAASAQLIKSVGALQ</sequence>
<evidence type="ECO:0000256" key="2">
    <source>
        <dbReference type="SAM" id="MobiDB-lite"/>
    </source>
</evidence>
<dbReference type="eggNOG" id="COG1538">
    <property type="taxonomic scope" value="Bacteria"/>
</dbReference>
<dbReference type="SUPFAM" id="SSF56954">
    <property type="entry name" value="Outer membrane efflux proteins (OEP)"/>
    <property type="match status" value="1"/>
</dbReference>
<dbReference type="KEGG" id="mym:A176_003282"/>
<organism evidence="3 4">
    <name type="scientific">Pseudomyxococcus hansupus</name>
    <dbReference type="NCBI Taxonomy" id="1297742"/>
    <lineage>
        <taxon>Bacteria</taxon>
        <taxon>Pseudomonadati</taxon>
        <taxon>Myxococcota</taxon>
        <taxon>Myxococcia</taxon>
        <taxon>Myxococcales</taxon>
        <taxon>Cystobacterineae</taxon>
        <taxon>Myxococcaceae</taxon>
        <taxon>Pseudomyxococcus</taxon>
    </lineage>
</organism>
<gene>
    <name evidence="3" type="ORF">A176_003282</name>
</gene>
<name>A0A0H4WYD7_9BACT</name>
<dbReference type="PATRIC" id="fig|1297742.4.peg.3311"/>